<dbReference type="Proteomes" id="UP000004367">
    <property type="component" value="Unassembled WGS sequence"/>
</dbReference>
<evidence type="ECO:0000256" key="4">
    <source>
        <dbReference type="ARBA" id="ARBA00022989"/>
    </source>
</evidence>
<keyword evidence="8" id="KW-1185">Reference proteome</keyword>
<comment type="caution">
    <text evidence="7">The sequence shown here is derived from an EMBL/GenBank/DDBJ whole genome shotgun (WGS) entry which is preliminary data.</text>
</comment>
<reference evidence="7 8" key="1">
    <citation type="submission" date="2012-02" db="EMBL/GenBank/DDBJ databases">
        <title>Whole genome shotgun sequence of Mobilicoccus pelagius NBRC 104925.</title>
        <authorList>
            <person name="Yoshida Y."/>
            <person name="Hosoyama A."/>
            <person name="Tsuchikane K."/>
            <person name="Katsumata H."/>
            <person name="Yamazaki S."/>
            <person name="Fujita N."/>
        </authorList>
    </citation>
    <scope>NUCLEOTIDE SEQUENCE [LARGE SCALE GENOMIC DNA]</scope>
    <source>
        <strain evidence="7 8">NBRC 104925</strain>
    </source>
</reference>
<dbReference type="GO" id="GO:0005886">
    <property type="term" value="C:plasma membrane"/>
    <property type="evidence" value="ECO:0007669"/>
    <property type="project" value="UniProtKB-SubCell"/>
</dbReference>
<keyword evidence="2" id="KW-1003">Cell membrane</keyword>
<comment type="subcellular location">
    <subcellularLocation>
        <location evidence="1">Cell membrane</location>
        <topology evidence="1">Multi-pass membrane protein</topology>
    </subcellularLocation>
</comment>
<name>H5USQ3_9MICO</name>
<sequence length="88" mass="8831">MIVDLTLAVCVALLTGAVLVGLVGVRTAPDDASRAVVSDLVYFSVVGILAALGVLLGSAVVEDAIMAGALLGVLATVSLARIITRGRR</sequence>
<organism evidence="7 8">
    <name type="scientific">Mobilicoccus pelagius NBRC 104925</name>
    <dbReference type="NCBI Taxonomy" id="1089455"/>
    <lineage>
        <taxon>Bacteria</taxon>
        <taxon>Bacillati</taxon>
        <taxon>Actinomycetota</taxon>
        <taxon>Actinomycetes</taxon>
        <taxon>Micrococcales</taxon>
        <taxon>Dermatophilaceae</taxon>
        <taxon>Mobilicoccus</taxon>
    </lineage>
</organism>
<accession>H5USQ3</accession>
<proteinExistence type="predicted"/>
<dbReference type="Pfam" id="PF04066">
    <property type="entry name" value="MrpF_PhaF"/>
    <property type="match status" value="1"/>
</dbReference>
<keyword evidence="3 6" id="KW-0812">Transmembrane</keyword>
<keyword evidence="4 6" id="KW-1133">Transmembrane helix</keyword>
<dbReference type="RefSeq" id="WP_009482659.1">
    <property type="nucleotide sequence ID" value="NZ_BAFE01000058.1"/>
</dbReference>
<feature type="transmembrane region" description="Helical" evidence="6">
    <location>
        <begin position="65"/>
        <end position="84"/>
    </location>
</feature>
<evidence type="ECO:0000256" key="2">
    <source>
        <dbReference type="ARBA" id="ARBA00022475"/>
    </source>
</evidence>
<evidence type="ECO:0000256" key="1">
    <source>
        <dbReference type="ARBA" id="ARBA00004651"/>
    </source>
</evidence>
<dbReference type="STRING" id="1089455.MOPEL_080_00400"/>
<evidence type="ECO:0000313" key="7">
    <source>
        <dbReference type="EMBL" id="GAB48761.1"/>
    </source>
</evidence>
<dbReference type="EMBL" id="BAFE01000058">
    <property type="protein sequence ID" value="GAB48761.1"/>
    <property type="molecule type" value="Genomic_DNA"/>
</dbReference>
<feature type="transmembrane region" description="Helical" evidence="6">
    <location>
        <begin position="40"/>
        <end position="59"/>
    </location>
</feature>
<evidence type="ECO:0000256" key="6">
    <source>
        <dbReference type="SAM" id="Phobius"/>
    </source>
</evidence>
<evidence type="ECO:0000313" key="8">
    <source>
        <dbReference type="Proteomes" id="UP000004367"/>
    </source>
</evidence>
<protein>
    <submittedName>
        <fullName evidence="7">Putative PH adaptation potassium efflux system protein</fullName>
    </submittedName>
</protein>
<keyword evidence="5 6" id="KW-0472">Membrane</keyword>
<evidence type="ECO:0000256" key="3">
    <source>
        <dbReference type="ARBA" id="ARBA00022692"/>
    </source>
</evidence>
<dbReference type="GO" id="GO:0015075">
    <property type="term" value="F:monoatomic ion transmembrane transporter activity"/>
    <property type="evidence" value="ECO:0007669"/>
    <property type="project" value="InterPro"/>
</dbReference>
<evidence type="ECO:0000256" key="5">
    <source>
        <dbReference type="ARBA" id="ARBA00023136"/>
    </source>
</evidence>
<dbReference type="AlphaFoldDB" id="H5USQ3"/>
<dbReference type="InterPro" id="IPR007208">
    <property type="entry name" value="MrpF/PhaF-like"/>
</dbReference>
<dbReference type="eggNOG" id="COG2212">
    <property type="taxonomic scope" value="Bacteria"/>
</dbReference>
<gene>
    <name evidence="7" type="ORF">MOPEL_080_00400</name>
</gene>
<feature type="transmembrane region" description="Helical" evidence="6">
    <location>
        <begin position="6"/>
        <end position="28"/>
    </location>
</feature>